<dbReference type="PANTHER" id="PTHR42924:SF3">
    <property type="entry name" value="POLYMERASE_HISTIDINOL PHOSPHATASE N-TERMINAL DOMAIN-CONTAINING PROTEIN"/>
    <property type="match status" value="1"/>
</dbReference>
<dbReference type="InterPro" id="IPR032165">
    <property type="entry name" value="DUF5001"/>
</dbReference>
<feature type="domain" description="Polymerase/histidinol phosphatase N-terminal" evidence="1">
    <location>
        <begin position="39"/>
        <end position="116"/>
    </location>
</feature>
<dbReference type="EMBL" id="DXEL01000048">
    <property type="protein sequence ID" value="HIX74801.1"/>
    <property type="molecule type" value="Genomic_DNA"/>
</dbReference>
<accession>A0A9D2BG03</accession>
<gene>
    <name evidence="2" type="ORF">H9977_07195</name>
</gene>
<reference evidence="2" key="1">
    <citation type="journal article" date="2021" name="PeerJ">
        <title>Extensive microbial diversity within the chicken gut microbiome revealed by metagenomics and culture.</title>
        <authorList>
            <person name="Gilroy R."/>
            <person name="Ravi A."/>
            <person name="Getino M."/>
            <person name="Pursley I."/>
            <person name="Horton D.L."/>
            <person name="Alikhan N.F."/>
            <person name="Baker D."/>
            <person name="Gharbi K."/>
            <person name="Hall N."/>
            <person name="Watson M."/>
            <person name="Adriaenssens E.M."/>
            <person name="Foster-Nyarko E."/>
            <person name="Jarju S."/>
            <person name="Secka A."/>
            <person name="Antonio M."/>
            <person name="Oren A."/>
            <person name="Chaudhuri R.R."/>
            <person name="La Ragione R."/>
            <person name="Hildebrand F."/>
            <person name="Pallen M.J."/>
        </authorList>
    </citation>
    <scope>NUCLEOTIDE SEQUENCE</scope>
    <source>
        <strain evidence="2">ChiGjej6B6-14162</strain>
    </source>
</reference>
<evidence type="ECO:0000259" key="1">
    <source>
        <dbReference type="SMART" id="SM00481"/>
    </source>
</evidence>
<dbReference type="Proteomes" id="UP000886740">
    <property type="component" value="Unassembled WGS sequence"/>
</dbReference>
<dbReference type="PANTHER" id="PTHR42924">
    <property type="entry name" value="EXONUCLEASE"/>
    <property type="match status" value="1"/>
</dbReference>
<protein>
    <submittedName>
        <fullName evidence="2">CehA/McbA family metallohydrolase</fullName>
    </submittedName>
</protein>
<dbReference type="GO" id="GO:0035312">
    <property type="term" value="F:5'-3' DNA exonuclease activity"/>
    <property type="evidence" value="ECO:0007669"/>
    <property type="project" value="TreeGrafter"/>
</dbReference>
<evidence type="ECO:0000313" key="3">
    <source>
        <dbReference type="Proteomes" id="UP000886740"/>
    </source>
</evidence>
<name>A0A9D2BG03_9BACT</name>
<dbReference type="AlphaFoldDB" id="A0A9D2BG03"/>
<dbReference type="Gene3D" id="3.20.20.140">
    <property type="entry name" value="Metal-dependent hydrolases"/>
    <property type="match status" value="1"/>
</dbReference>
<dbReference type="NCBIfam" id="NF038032">
    <property type="entry name" value="CehA_McbA_metalo"/>
    <property type="match status" value="1"/>
</dbReference>
<organism evidence="2 3">
    <name type="scientific">Candidatus Parabacteroides intestinipullorum</name>
    <dbReference type="NCBI Taxonomy" id="2838723"/>
    <lineage>
        <taxon>Bacteria</taxon>
        <taxon>Pseudomonadati</taxon>
        <taxon>Bacteroidota</taxon>
        <taxon>Bacteroidia</taxon>
        <taxon>Bacteroidales</taxon>
        <taxon>Tannerellaceae</taxon>
        <taxon>Parabacteroides</taxon>
    </lineage>
</organism>
<dbReference type="SMART" id="SM00481">
    <property type="entry name" value="POLIIIAc"/>
    <property type="match status" value="1"/>
</dbReference>
<dbReference type="InterPro" id="IPR052018">
    <property type="entry name" value="PHP_domain"/>
</dbReference>
<dbReference type="InterPro" id="IPR016195">
    <property type="entry name" value="Pol/histidinol_Pase-like"/>
</dbReference>
<dbReference type="Gene3D" id="2.60.40.3090">
    <property type="match status" value="1"/>
</dbReference>
<dbReference type="GO" id="GO:0004534">
    <property type="term" value="F:5'-3' RNA exonuclease activity"/>
    <property type="evidence" value="ECO:0007669"/>
    <property type="project" value="TreeGrafter"/>
</dbReference>
<proteinExistence type="predicted"/>
<reference evidence="2" key="2">
    <citation type="submission" date="2021-04" db="EMBL/GenBank/DDBJ databases">
        <authorList>
            <person name="Gilroy R."/>
        </authorList>
    </citation>
    <scope>NUCLEOTIDE SEQUENCE</scope>
    <source>
        <strain evidence="2">ChiGjej6B6-14162</strain>
    </source>
</reference>
<sequence length="362" mass="41692">MRRFYLPVILALAAQICFSQTRNKDLDIPDLDNYQTLKCDFHIHTVFSDGLVWPTVRVDEAYAEGLDAIALTEHIEYRPHKQDIQADHNRSYELIKQYAKDKDVILIKGSEITRDMAPGHHNAIYINDSEPLDTPDYMNAFKAAKAQGAFIFWNHPGWDAQQPEETKWWDVHTQLYDGGYMQGIEVANGSSYFPEAQQWCLDKKLTMIGNSDIHQPIQTDIDFSKGEHRTMTLVFAKERSAEGIREALNNRRTAVFVGEKIIGEEAWLKELFKNAVKVEKVNHHGKNNVQLVVYNNSDLTFYLKKGEHDPNLTYFREYKIAPKCKHTISVRLKEPAASGHIDFEVTNLLVSPNKGLDYQLFF</sequence>
<dbReference type="Pfam" id="PF16392">
    <property type="entry name" value="DUF5001"/>
    <property type="match status" value="1"/>
</dbReference>
<dbReference type="CDD" id="cd12112">
    <property type="entry name" value="PHP_HisPPase_Chlorobi_like"/>
    <property type="match status" value="1"/>
</dbReference>
<comment type="caution">
    <text evidence="2">The sequence shown here is derived from an EMBL/GenBank/DDBJ whole genome shotgun (WGS) entry which is preliminary data.</text>
</comment>
<dbReference type="InterPro" id="IPR003141">
    <property type="entry name" value="Pol/His_phosphatase_N"/>
</dbReference>
<evidence type="ECO:0000313" key="2">
    <source>
        <dbReference type="EMBL" id="HIX74801.1"/>
    </source>
</evidence>
<dbReference type="SUPFAM" id="SSF89550">
    <property type="entry name" value="PHP domain-like"/>
    <property type="match status" value="1"/>
</dbReference>